<reference evidence="1 2" key="2">
    <citation type="journal article" date="2016" name="Int. J. Syst. Evol. Microbiol.">
        <title>Paenibacillus bovis sp. nov., isolated from raw yak (Bos grunniens) milk.</title>
        <authorList>
            <person name="Gao C."/>
            <person name="Han J."/>
            <person name="Liu Z."/>
            <person name="Xu X."/>
            <person name="Hang F."/>
            <person name="Wu Z."/>
        </authorList>
    </citation>
    <scope>NUCLEOTIDE SEQUENCE [LARGE SCALE GENOMIC DNA]</scope>
    <source>
        <strain evidence="1 2">BD3526</strain>
    </source>
</reference>
<dbReference type="EMBL" id="CP013023">
    <property type="protein sequence ID" value="ANF96344.1"/>
    <property type="molecule type" value="Genomic_DNA"/>
</dbReference>
<dbReference type="SUPFAM" id="SSF89360">
    <property type="entry name" value="HesB-like domain"/>
    <property type="match status" value="1"/>
</dbReference>
<name>A0A172ZFA0_9BACL</name>
<dbReference type="RefSeq" id="WP_017813818.1">
    <property type="nucleotide sequence ID" value="NZ_CP013023.1"/>
</dbReference>
<keyword evidence="2" id="KW-1185">Reference proteome</keyword>
<protein>
    <submittedName>
        <fullName evidence="1">Heme biosynthesis protein HemY</fullName>
    </submittedName>
</protein>
<evidence type="ECO:0000313" key="1">
    <source>
        <dbReference type="EMBL" id="ANF96344.1"/>
    </source>
</evidence>
<evidence type="ECO:0000313" key="2">
    <source>
        <dbReference type="Proteomes" id="UP000078148"/>
    </source>
</evidence>
<organism evidence="1 2">
    <name type="scientific">Paenibacillus bovis</name>
    <dbReference type="NCBI Taxonomy" id="1616788"/>
    <lineage>
        <taxon>Bacteria</taxon>
        <taxon>Bacillati</taxon>
        <taxon>Bacillota</taxon>
        <taxon>Bacilli</taxon>
        <taxon>Bacillales</taxon>
        <taxon>Paenibacillaceae</taxon>
        <taxon>Paenibacillus</taxon>
    </lineage>
</organism>
<reference evidence="2" key="1">
    <citation type="submission" date="2015-10" db="EMBL/GenBank/DDBJ databases">
        <title>Genome of Paenibacillus bovis sp. nov.</title>
        <authorList>
            <person name="Wu Z."/>
            <person name="Gao C."/>
            <person name="Liu Z."/>
            <person name="Zheng H."/>
        </authorList>
    </citation>
    <scope>NUCLEOTIDE SEQUENCE [LARGE SCALE GENOMIC DNA]</scope>
    <source>
        <strain evidence="2">BD3526</strain>
    </source>
</reference>
<dbReference type="Gene3D" id="2.60.300.12">
    <property type="entry name" value="HesB-like domain"/>
    <property type="match status" value="1"/>
</dbReference>
<gene>
    <name evidence="1" type="ORF">AR543_10240</name>
</gene>
<dbReference type="InterPro" id="IPR035903">
    <property type="entry name" value="HesB-like_dom_sf"/>
</dbReference>
<dbReference type="Proteomes" id="UP000078148">
    <property type="component" value="Chromosome"/>
</dbReference>
<dbReference type="STRING" id="1616788.AR543_10240"/>
<sequence length="102" mass="11490">MKVKITRNAAKVLKKEIDKPENEGLKLRVFVTHSHGDHVHYGLDLGEPQANEEIVTTDKEIDVAVDPNESWLDGVKIDYLYTGEEGFVITNPSKGDHGHHHH</sequence>
<proteinExistence type="predicted"/>
<dbReference type="KEGG" id="pbv:AR543_10240"/>
<dbReference type="AlphaFoldDB" id="A0A172ZFA0"/>
<accession>A0A172ZFA0</accession>
<dbReference type="OrthoDB" id="2616722at2"/>